<dbReference type="SUPFAM" id="SSF56266">
    <property type="entry name" value="DmpA/ArgJ-like"/>
    <property type="match status" value="1"/>
</dbReference>
<evidence type="ECO:0000313" key="3">
    <source>
        <dbReference type="Proteomes" id="UP000285961"/>
    </source>
</evidence>
<dbReference type="Proteomes" id="UP000285961">
    <property type="component" value="Unassembled WGS sequence"/>
</dbReference>
<dbReference type="GO" id="GO:0004177">
    <property type="term" value="F:aminopeptidase activity"/>
    <property type="evidence" value="ECO:0007669"/>
    <property type="project" value="TreeGrafter"/>
</dbReference>
<dbReference type="PANTHER" id="PTHR36512">
    <property type="entry name" value="D-AMINOPEPTIDASE"/>
    <property type="match status" value="1"/>
</dbReference>
<dbReference type="Pfam" id="PF03576">
    <property type="entry name" value="Peptidase_S58"/>
    <property type="match status" value="1"/>
</dbReference>
<dbReference type="InterPro" id="IPR005321">
    <property type="entry name" value="Peptidase_S58_DmpA"/>
</dbReference>
<evidence type="ECO:0000256" key="1">
    <source>
        <dbReference type="ARBA" id="ARBA00007068"/>
    </source>
</evidence>
<dbReference type="EMBL" id="QZKI01000095">
    <property type="protein sequence ID" value="RJP68087.1"/>
    <property type="molecule type" value="Genomic_DNA"/>
</dbReference>
<gene>
    <name evidence="2" type="ORF">C4532_13430</name>
</gene>
<dbReference type="AlphaFoldDB" id="A0A419EUV5"/>
<comment type="caution">
    <text evidence="2">The sequence shown here is derived from an EMBL/GenBank/DDBJ whole genome shotgun (WGS) entry which is preliminary data.</text>
</comment>
<dbReference type="InterPro" id="IPR016117">
    <property type="entry name" value="ArgJ-like_dom_sf"/>
</dbReference>
<reference evidence="2 3" key="1">
    <citation type="journal article" date="2017" name="ISME J.">
        <title>Energy and carbon metabolisms in a deep terrestrial subsurface fluid microbial community.</title>
        <authorList>
            <person name="Momper L."/>
            <person name="Jungbluth S.P."/>
            <person name="Lee M.D."/>
            <person name="Amend J.P."/>
        </authorList>
    </citation>
    <scope>NUCLEOTIDE SEQUENCE [LARGE SCALE GENOMIC DNA]</scope>
    <source>
        <strain evidence="2">SURF_17</strain>
    </source>
</reference>
<dbReference type="PANTHER" id="PTHR36512:SF3">
    <property type="entry name" value="BLR5678 PROTEIN"/>
    <property type="match status" value="1"/>
</dbReference>
<comment type="similarity">
    <text evidence="1">Belongs to the peptidase S58 family.</text>
</comment>
<accession>A0A419EUV5</accession>
<evidence type="ECO:0000313" key="2">
    <source>
        <dbReference type="EMBL" id="RJP68087.1"/>
    </source>
</evidence>
<dbReference type="CDD" id="cd02252">
    <property type="entry name" value="nylC_like"/>
    <property type="match status" value="1"/>
</dbReference>
<proteinExistence type="inferred from homology"/>
<protein>
    <submittedName>
        <fullName evidence="2">Peptidase S58 family protein</fullName>
    </submittedName>
</protein>
<sequence>MRSNFTGLLTDVGGLRVGHVTDNVGLTGCTVVICDAAMTGGVDVRGSATGTREIELLRPTHLIQHIHAIVIAGGSAYGLAAGSGVMRYLEEHGRGYNVRVARVPIVPAAILFDLALGDPTARPDAEMGYRACSNATNGEFPRGNVGAGTGATVGKVYGMAYAMKAGIGTACVTLHNGAKVGALVAVNAFGDVRDPETGKLIAGARNPQGSGFADTEKVLRGDLSDTVCAFTNTVIALVATNARLTKEETNKLAQMANNGIARTVAPAHTTVDGDVVFALSTAETDLIAPVSAIGSAAAQAVAHAIMDAVMSAESAGGIPAARDFHA</sequence>
<organism evidence="2 3">
    <name type="scientific">Candidatus Abyssobacteria bacterium SURF_17</name>
    <dbReference type="NCBI Taxonomy" id="2093361"/>
    <lineage>
        <taxon>Bacteria</taxon>
        <taxon>Pseudomonadati</taxon>
        <taxon>Candidatus Hydrogenedentota</taxon>
        <taxon>Candidatus Abyssobacteria</taxon>
    </lineage>
</organism>
<dbReference type="Gene3D" id="3.60.70.12">
    <property type="entry name" value="L-amino peptidase D-ALA esterase/amidase"/>
    <property type="match status" value="1"/>
</dbReference>
<name>A0A419EUV5_9BACT</name>